<gene>
    <name evidence="1" type="ORF">KIS1582_0954</name>
</gene>
<proteinExistence type="predicted"/>
<keyword evidence="1" id="KW-0808">Transferase</keyword>
<keyword evidence="1" id="KW-0489">Methyltransferase</keyword>
<evidence type="ECO:0000313" key="2">
    <source>
        <dbReference type="Proteomes" id="UP000465778"/>
    </source>
</evidence>
<protein>
    <submittedName>
        <fullName evidence="1">Methyltransferase</fullName>
    </submittedName>
</protein>
<reference evidence="1 2" key="1">
    <citation type="journal article" date="2020" name="G3 (Bethesda)">
        <title>Whole Genome Sequencing and Comparative Genomics of Two Nematicidal Bacillus Strains Reveals a Wide Range of Possible Virulence Factors.</title>
        <authorList>
            <person name="Susic N."/>
            <person name="Janezic S."/>
            <person name="Rupnik M."/>
            <person name="Geric Stare B."/>
        </authorList>
    </citation>
    <scope>NUCLEOTIDE SEQUENCE [LARGE SCALE GENOMIC DNA]</scope>
    <source>
        <strain evidence="1 2">I-1582</strain>
    </source>
</reference>
<name>A0A800NE12_CYTFI</name>
<dbReference type="GO" id="GO:0008168">
    <property type="term" value="F:methyltransferase activity"/>
    <property type="evidence" value="ECO:0007669"/>
    <property type="project" value="UniProtKB-KW"/>
</dbReference>
<comment type="caution">
    <text evidence="1">The sequence shown here is derived from an EMBL/GenBank/DDBJ whole genome shotgun (WGS) entry which is preliminary data.</text>
</comment>
<organism evidence="1 2">
    <name type="scientific">Cytobacillus firmus</name>
    <name type="common">Bacillus firmus</name>
    <dbReference type="NCBI Taxonomy" id="1399"/>
    <lineage>
        <taxon>Bacteria</taxon>
        <taxon>Bacillati</taxon>
        <taxon>Bacillota</taxon>
        <taxon>Bacilli</taxon>
        <taxon>Bacillales</taxon>
        <taxon>Bacillaceae</taxon>
        <taxon>Cytobacillus</taxon>
    </lineage>
</organism>
<sequence>MEMLDGLLREPKLFWETFYEDRDKEIPFFKVTGPDENLSEYIQNGLQPGKGTGNWMRPGKEFHFFGGEWGTSGCHRFFRKGDRYKACRK</sequence>
<dbReference type="GO" id="GO:0032259">
    <property type="term" value="P:methylation"/>
    <property type="evidence" value="ECO:0007669"/>
    <property type="project" value="UniProtKB-KW"/>
</dbReference>
<dbReference type="Proteomes" id="UP000465778">
    <property type="component" value="Unassembled WGS sequence"/>
</dbReference>
<dbReference type="AlphaFoldDB" id="A0A800NE12"/>
<evidence type="ECO:0000313" key="1">
    <source>
        <dbReference type="EMBL" id="KAF0825167.1"/>
    </source>
</evidence>
<dbReference type="EMBL" id="VDEM01000006">
    <property type="protein sequence ID" value="KAF0825167.1"/>
    <property type="molecule type" value="Genomic_DNA"/>
</dbReference>
<accession>A0A800NE12</accession>